<feature type="domain" description="Polysaccharide biosynthesis protein CapD-like" evidence="3">
    <location>
        <begin position="286"/>
        <end position="562"/>
    </location>
</feature>
<dbReference type="RefSeq" id="WP_344310947.1">
    <property type="nucleotide sequence ID" value="NZ_BAAANO010000038.1"/>
</dbReference>
<name>A0ABP5F898_9MICO</name>
<protein>
    <submittedName>
        <fullName evidence="4">Nucleoside-diphosphate sugar epimerase/dehydratase</fullName>
    </submittedName>
</protein>
<evidence type="ECO:0000313" key="4">
    <source>
        <dbReference type="EMBL" id="GAA2015646.1"/>
    </source>
</evidence>
<evidence type="ECO:0000313" key="5">
    <source>
        <dbReference type="Proteomes" id="UP001500755"/>
    </source>
</evidence>
<comment type="similarity">
    <text evidence="1">Belongs to the polysaccharide synthase family.</text>
</comment>
<keyword evidence="5" id="KW-1185">Reference proteome</keyword>
<dbReference type="Pfam" id="PF13727">
    <property type="entry name" value="CoA_binding_3"/>
    <property type="match status" value="1"/>
</dbReference>
<dbReference type="InterPro" id="IPR003869">
    <property type="entry name" value="Polysac_CapD-like"/>
</dbReference>
<dbReference type="EMBL" id="BAAANO010000038">
    <property type="protein sequence ID" value="GAA2015646.1"/>
    <property type="molecule type" value="Genomic_DNA"/>
</dbReference>
<evidence type="ECO:0000256" key="1">
    <source>
        <dbReference type="ARBA" id="ARBA00007430"/>
    </source>
</evidence>
<reference evidence="5" key="1">
    <citation type="journal article" date="2019" name="Int. J. Syst. Evol. Microbiol.">
        <title>The Global Catalogue of Microorganisms (GCM) 10K type strain sequencing project: providing services to taxonomists for standard genome sequencing and annotation.</title>
        <authorList>
            <consortium name="The Broad Institute Genomics Platform"/>
            <consortium name="The Broad Institute Genome Sequencing Center for Infectious Disease"/>
            <person name="Wu L."/>
            <person name="Ma J."/>
        </authorList>
    </citation>
    <scope>NUCLEOTIDE SEQUENCE [LARGE SCALE GENOMIC DNA]</scope>
    <source>
        <strain evidence="5">JCM 14546</strain>
    </source>
</reference>
<feature type="transmembrane region" description="Helical" evidence="2">
    <location>
        <begin position="33"/>
        <end position="57"/>
    </location>
</feature>
<dbReference type="PANTHER" id="PTHR43318">
    <property type="entry name" value="UDP-N-ACETYLGLUCOSAMINE 4,6-DEHYDRATASE"/>
    <property type="match status" value="1"/>
</dbReference>
<organism evidence="4 5">
    <name type="scientific">Brevibacterium samyangense</name>
    <dbReference type="NCBI Taxonomy" id="366888"/>
    <lineage>
        <taxon>Bacteria</taxon>
        <taxon>Bacillati</taxon>
        <taxon>Actinomycetota</taxon>
        <taxon>Actinomycetes</taxon>
        <taxon>Micrococcales</taxon>
        <taxon>Brevibacteriaceae</taxon>
        <taxon>Brevibacterium</taxon>
    </lineage>
</organism>
<evidence type="ECO:0000259" key="3">
    <source>
        <dbReference type="Pfam" id="PF02719"/>
    </source>
</evidence>
<dbReference type="PANTHER" id="PTHR43318:SF1">
    <property type="entry name" value="POLYSACCHARIDE BIOSYNTHESIS PROTEIN EPSC-RELATED"/>
    <property type="match status" value="1"/>
</dbReference>
<evidence type="ECO:0000256" key="2">
    <source>
        <dbReference type="SAM" id="Phobius"/>
    </source>
</evidence>
<gene>
    <name evidence="4" type="ORF">GCM10009755_29290</name>
</gene>
<dbReference type="Proteomes" id="UP001500755">
    <property type="component" value="Unassembled WGS sequence"/>
</dbReference>
<dbReference type="InterPro" id="IPR036291">
    <property type="entry name" value="NAD(P)-bd_dom_sf"/>
</dbReference>
<dbReference type="CDD" id="cd05237">
    <property type="entry name" value="UDP_invert_4-6DH_SDR_e"/>
    <property type="match status" value="1"/>
</dbReference>
<comment type="caution">
    <text evidence="4">The sequence shown here is derived from an EMBL/GenBank/DDBJ whole genome shotgun (WGS) entry which is preliminary data.</text>
</comment>
<dbReference type="Pfam" id="PF02719">
    <property type="entry name" value="Polysacc_synt_2"/>
    <property type="match status" value="1"/>
</dbReference>
<keyword evidence="2" id="KW-0472">Membrane</keyword>
<dbReference type="Gene3D" id="3.40.50.720">
    <property type="entry name" value="NAD(P)-binding Rossmann-like Domain"/>
    <property type="match status" value="2"/>
</dbReference>
<sequence>MALWRAIRDGLIFAACVWIAALARYDFAVSSPNYAGITVCSVIAFLTFVVLGGWLYGQGRYRRASGDELFGAGAVVAIAAGFMYLGNALVGAPRLVPASVPVSAGAFAIVAIAIVSWSLTTGRHRVRRQSGRSRRALIVGAGHHGMTAFRMITEDPRAEFVAVGFLDDDPNKRLLRVEGVRVMGTLEEMCDVAKRTGADTVIVAIRSFTSKAMQALVERAAEQGLEVKILPDIDAQQARHRGLGDKNAVALRPAGFRNVELNDLIGREPVQTDVDAIASYLNGKTVLVTGAGGSIGSFLCQQIAKYSPGRLVMTDRDESGLHSTQLVLEGQAMLTSDDLVLGDLRDPRFVRTLFKDVRPDIVFHAAALKHLTFLERFPDEAVMTNVGGSLDLLDAAVEYGVDQFVHISTDKAADPTSVLGASKYLTERVIAGIARSTGKDFMSVRFGNVLGSRGSVLGTFVAQAAAGGPLTVTAPGVRRYFMSAAEACELVLQAGAIGNAGETLVLDMGEQVLIEDLAKRVIALSGKPDVEIVYTGLREGEKLEEVRLAAGERDERPNHPFISQVPINPVDVERVRSLVANARTAGHTRNDEIRQELAALVRSTRALNVVQPQFGQGRTA</sequence>
<keyword evidence="2" id="KW-1133">Transmembrane helix</keyword>
<proteinExistence type="inferred from homology"/>
<dbReference type="SUPFAM" id="SSF51735">
    <property type="entry name" value="NAD(P)-binding Rossmann-fold domains"/>
    <property type="match status" value="2"/>
</dbReference>
<feature type="transmembrane region" description="Helical" evidence="2">
    <location>
        <begin position="98"/>
        <end position="119"/>
    </location>
</feature>
<keyword evidence="2" id="KW-0812">Transmembrane</keyword>
<accession>A0ABP5F898</accession>
<feature type="transmembrane region" description="Helical" evidence="2">
    <location>
        <begin position="69"/>
        <end position="86"/>
    </location>
</feature>
<dbReference type="InterPro" id="IPR051203">
    <property type="entry name" value="Polysaccharide_Synthase-Rel"/>
</dbReference>